<feature type="transmembrane region" description="Helical" evidence="9">
    <location>
        <begin position="140"/>
        <end position="158"/>
    </location>
</feature>
<dbReference type="CDD" id="cd03219">
    <property type="entry name" value="ABC_Mj1267_LivG_branched"/>
    <property type="match status" value="1"/>
</dbReference>
<keyword evidence="5" id="KW-0547">Nucleotide-binding</keyword>
<dbReference type="CDD" id="cd06582">
    <property type="entry name" value="TM_PBP1_LivH_like"/>
    <property type="match status" value="1"/>
</dbReference>
<dbReference type="PROSITE" id="PS50893">
    <property type="entry name" value="ABC_TRANSPORTER_2"/>
    <property type="match status" value="1"/>
</dbReference>
<dbReference type="GO" id="GO:0015808">
    <property type="term" value="P:L-alanine transport"/>
    <property type="evidence" value="ECO:0007669"/>
    <property type="project" value="TreeGrafter"/>
</dbReference>
<keyword evidence="6 11" id="KW-0067">ATP-binding</keyword>
<keyword evidence="12" id="KW-1185">Reference proteome</keyword>
<organism evidence="11 12">
    <name type="scientific">Ilumatobacter fluminis</name>
    <dbReference type="NCBI Taxonomy" id="467091"/>
    <lineage>
        <taxon>Bacteria</taxon>
        <taxon>Bacillati</taxon>
        <taxon>Actinomycetota</taxon>
        <taxon>Acidimicrobiia</taxon>
        <taxon>Acidimicrobiales</taxon>
        <taxon>Ilumatobacteraceae</taxon>
        <taxon>Ilumatobacter</taxon>
    </lineage>
</organism>
<dbReference type="GO" id="GO:0005524">
    <property type="term" value="F:ATP binding"/>
    <property type="evidence" value="ECO:0007669"/>
    <property type="project" value="UniProtKB-KW"/>
</dbReference>
<feature type="transmembrane region" description="Helical" evidence="9">
    <location>
        <begin position="582"/>
        <end position="599"/>
    </location>
</feature>
<feature type="transmembrane region" description="Helical" evidence="9">
    <location>
        <begin position="511"/>
        <end position="533"/>
    </location>
</feature>
<feature type="transmembrane region" description="Helical" evidence="9">
    <location>
        <begin position="336"/>
        <end position="357"/>
    </location>
</feature>
<comment type="subcellular location">
    <subcellularLocation>
        <location evidence="1">Cell membrane</location>
        <topology evidence="1">Multi-pass membrane protein</topology>
    </subcellularLocation>
</comment>
<keyword evidence="3" id="KW-1003">Cell membrane</keyword>
<evidence type="ECO:0000256" key="5">
    <source>
        <dbReference type="ARBA" id="ARBA00022741"/>
    </source>
</evidence>
<dbReference type="GO" id="GO:0016887">
    <property type="term" value="F:ATP hydrolysis activity"/>
    <property type="evidence" value="ECO:0007669"/>
    <property type="project" value="InterPro"/>
</dbReference>
<dbReference type="GO" id="GO:1903805">
    <property type="term" value="P:L-valine import across plasma membrane"/>
    <property type="evidence" value="ECO:0007669"/>
    <property type="project" value="TreeGrafter"/>
</dbReference>
<evidence type="ECO:0000256" key="1">
    <source>
        <dbReference type="ARBA" id="ARBA00004651"/>
    </source>
</evidence>
<feature type="transmembrane region" description="Helical" evidence="9">
    <location>
        <begin position="310"/>
        <end position="330"/>
    </location>
</feature>
<keyword evidence="4 9" id="KW-0812">Transmembrane</keyword>
<dbReference type="Pfam" id="PF02653">
    <property type="entry name" value="BPD_transp_2"/>
    <property type="match status" value="2"/>
</dbReference>
<evidence type="ECO:0000313" key="12">
    <source>
        <dbReference type="Proteomes" id="UP000294558"/>
    </source>
</evidence>
<feature type="transmembrane region" description="Helical" evidence="9">
    <location>
        <begin position="179"/>
        <end position="206"/>
    </location>
</feature>
<feature type="transmembrane region" description="Helical" evidence="9">
    <location>
        <begin position="265"/>
        <end position="281"/>
    </location>
</feature>
<dbReference type="InterPro" id="IPR032823">
    <property type="entry name" value="BCA_ABC_TP_C"/>
</dbReference>
<evidence type="ECO:0000256" key="9">
    <source>
        <dbReference type="SAM" id="Phobius"/>
    </source>
</evidence>
<reference evidence="11 12" key="1">
    <citation type="submission" date="2019-03" db="EMBL/GenBank/DDBJ databases">
        <title>Sequencing the genomes of 1000 actinobacteria strains.</title>
        <authorList>
            <person name="Klenk H.-P."/>
        </authorList>
    </citation>
    <scope>NUCLEOTIDE SEQUENCE [LARGE SCALE GENOMIC DNA]</scope>
    <source>
        <strain evidence="11 12">DSM 18936</strain>
    </source>
</reference>
<keyword evidence="8 9" id="KW-0472">Membrane</keyword>
<accession>A0A4R7HVY7</accession>
<evidence type="ECO:0000256" key="4">
    <source>
        <dbReference type="ARBA" id="ARBA00022692"/>
    </source>
</evidence>
<dbReference type="RefSeq" id="WP_133867496.1">
    <property type="nucleotide sequence ID" value="NZ_SOAU01000001.1"/>
</dbReference>
<dbReference type="GO" id="GO:0005886">
    <property type="term" value="C:plasma membrane"/>
    <property type="evidence" value="ECO:0007669"/>
    <property type="project" value="UniProtKB-SubCell"/>
</dbReference>
<dbReference type="Proteomes" id="UP000294558">
    <property type="component" value="Unassembled WGS sequence"/>
</dbReference>
<dbReference type="Gene3D" id="3.40.50.300">
    <property type="entry name" value="P-loop containing nucleotide triphosphate hydrolases"/>
    <property type="match status" value="1"/>
</dbReference>
<dbReference type="AlphaFoldDB" id="A0A4R7HVY7"/>
<dbReference type="InterPro" id="IPR051120">
    <property type="entry name" value="ABC_AA/LPS_Transport"/>
</dbReference>
<dbReference type="PANTHER" id="PTHR45772:SF7">
    <property type="entry name" value="AMINO ACID ABC TRANSPORTER ATP-BINDING PROTEIN"/>
    <property type="match status" value="1"/>
</dbReference>
<keyword evidence="7 9" id="KW-1133">Transmembrane helix</keyword>
<dbReference type="GO" id="GO:0042941">
    <property type="term" value="P:D-alanine transmembrane transport"/>
    <property type="evidence" value="ECO:0007669"/>
    <property type="project" value="TreeGrafter"/>
</dbReference>
<feature type="transmembrane region" description="Helical" evidence="9">
    <location>
        <begin position="59"/>
        <end position="82"/>
    </location>
</feature>
<name>A0A4R7HVY7_9ACTN</name>
<dbReference type="EMBL" id="SOAU01000001">
    <property type="protein sequence ID" value="TDT15000.1"/>
    <property type="molecule type" value="Genomic_DNA"/>
</dbReference>
<dbReference type="InterPro" id="IPR001851">
    <property type="entry name" value="ABC_transp_permease"/>
</dbReference>
<protein>
    <recommendedName>
        <fullName evidence="10">ABC transporter domain-containing protein</fullName>
    </recommendedName>
</protein>
<evidence type="ECO:0000313" key="11">
    <source>
        <dbReference type="EMBL" id="TDT15000.1"/>
    </source>
</evidence>
<feature type="transmembrane region" description="Helical" evidence="9">
    <location>
        <begin position="34"/>
        <end position="53"/>
    </location>
</feature>
<dbReference type="GO" id="GO:0015192">
    <property type="term" value="F:L-phenylalanine transmembrane transporter activity"/>
    <property type="evidence" value="ECO:0007669"/>
    <property type="project" value="TreeGrafter"/>
</dbReference>
<evidence type="ECO:0000256" key="7">
    <source>
        <dbReference type="ARBA" id="ARBA00022989"/>
    </source>
</evidence>
<dbReference type="Pfam" id="PF00005">
    <property type="entry name" value="ABC_tran"/>
    <property type="match status" value="1"/>
</dbReference>
<proteinExistence type="predicted"/>
<evidence type="ECO:0000256" key="8">
    <source>
        <dbReference type="ARBA" id="ARBA00023136"/>
    </source>
</evidence>
<dbReference type="GO" id="GO:0015188">
    <property type="term" value="F:L-isoleucine transmembrane transporter activity"/>
    <property type="evidence" value="ECO:0007669"/>
    <property type="project" value="TreeGrafter"/>
</dbReference>
<feature type="transmembrane region" description="Helical" evidence="9">
    <location>
        <begin position="414"/>
        <end position="433"/>
    </location>
</feature>
<dbReference type="GO" id="GO:0005304">
    <property type="term" value="F:L-valine transmembrane transporter activity"/>
    <property type="evidence" value="ECO:0007669"/>
    <property type="project" value="TreeGrafter"/>
</dbReference>
<feature type="transmembrane region" description="Helical" evidence="9">
    <location>
        <begin position="461"/>
        <end position="480"/>
    </location>
</feature>
<evidence type="ECO:0000256" key="6">
    <source>
        <dbReference type="ARBA" id="ARBA00022840"/>
    </source>
</evidence>
<dbReference type="SUPFAM" id="SSF52540">
    <property type="entry name" value="P-loop containing nucleoside triphosphate hydrolases"/>
    <property type="match status" value="1"/>
</dbReference>
<feature type="transmembrane region" description="Helical" evidence="9">
    <location>
        <begin position="241"/>
        <end position="259"/>
    </location>
</feature>
<feature type="transmembrane region" description="Helical" evidence="9">
    <location>
        <begin position="548"/>
        <end position="570"/>
    </location>
</feature>
<dbReference type="OrthoDB" id="8724465at2"/>
<sequence>MSVDLVTIGLITGTTYGLLGIGLALIYRLDRILNLAHGEIGAFGAAVVAVLSIRYGWPFIPALVVGVLGGAVLGGLTELVVIKRLGDRSAVVVMVATLGAGQLASLLRVSLPGVEMFAPFPTLTTSTFAIGSLELTGAELGALVFAPTIALAVWYVLARTTAGAVVRATSANPEATRLAGVNAAAVSTVVWVAAGALAALAATVAIPLRGGTAVSIATIGPGLLLRGFAAAAFGRFRSVPMTLVGGLVLGVVEALVIRWSSDPGAANLVVFLMVIVGLATLPRDANSDPVRPTETARAWSDWPSTWRVRAVRYGPPLCGAAALVAAPYVVTSAGNTFQLARLATLVLVVVSVTVLAGWSGQVSLAQYALAGIGAIVSARVVEEGSSWEVSLIAGVVVAAATAGLVALPTSRLNGSMLAIATLGLSVLAPAWLFRLGVTGESLVFEVPRVDFGLFELRPQRAYYFFVLTVGAVVLVAIRALGARATGRRWRAVRDNDRAAAAMGVSPWRARVSAFVVTGALAGLAGGLLGGLLVNFRRGEFAAEDSIEVVVMAVIGGLGSIGGAVLGVLYVGALPAFFSDLQSLQLLVSGVGLLVLLLYFPDGLVSVVRRVQQLAAGPPLPSATGGRDDSVELVVHDTGTDDTVDTGTVGDHAGRGSEVAIEVTDVAVEFGGSRAVDAVSLTIERGSIVGLIGPNGAGKSTLLNTISGFQPADGQFVIDGVDVTRWSADRRARAGLGRTFQDARLFPQMTLRDTVAVAAAGRERSSVLLDGLLPPRARRSERRIAERTDAAIALTGLSGYADRPCSVLSTGTRRLVEMACLVAGGGRVLLLDEPTAGLAQREVEAFPVLLRSLRDRLDATIVIVEHDVAMLAQVCDRLVCLELGRVIADGTPDDVRHDPAVVESYLGTDAVAVDRSG</sequence>
<dbReference type="InterPro" id="IPR003439">
    <property type="entry name" value="ABC_transporter-like_ATP-bd"/>
</dbReference>
<dbReference type="SMART" id="SM00382">
    <property type="entry name" value="AAA"/>
    <property type="match status" value="1"/>
</dbReference>
<feature type="transmembrane region" description="Helical" evidence="9">
    <location>
        <begin position="387"/>
        <end position="407"/>
    </location>
</feature>
<feature type="domain" description="ABC transporter" evidence="10">
    <location>
        <begin position="660"/>
        <end position="907"/>
    </location>
</feature>
<dbReference type="Pfam" id="PF12399">
    <property type="entry name" value="BCA_ABC_TP_C"/>
    <property type="match status" value="1"/>
</dbReference>
<evidence type="ECO:0000256" key="3">
    <source>
        <dbReference type="ARBA" id="ARBA00022475"/>
    </source>
</evidence>
<dbReference type="PANTHER" id="PTHR45772">
    <property type="entry name" value="CONSERVED COMPONENT OF ABC TRANSPORTER FOR NATURAL AMINO ACIDS-RELATED"/>
    <property type="match status" value="1"/>
</dbReference>
<dbReference type="CDD" id="cd06581">
    <property type="entry name" value="TM_PBP1_LivM_like"/>
    <property type="match status" value="1"/>
</dbReference>
<feature type="transmembrane region" description="Helical" evidence="9">
    <location>
        <begin position="89"/>
        <end position="111"/>
    </location>
</feature>
<evidence type="ECO:0000259" key="10">
    <source>
        <dbReference type="PROSITE" id="PS50893"/>
    </source>
</evidence>
<dbReference type="InterPro" id="IPR003593">
    <property type="entry name" value="AAA+_ATPase"/>
</dbReference>
<feature type="transmembrane region" description="Helical" evidence="9">
    <location>
        <begin position="6"/>
        <end position="27"/>
    </location>
</feature>
<dbReference type="InterPro" id="IPR043428">
    <property type="entry name" value="LivM-like"/>
</dbReference>
<comment type="caution">
    <text evidence="11">The sequence shown here is derived from an EMBL/GenBank/DDBJ whole genome shotgun (WGS) entry which is preliminary data.</text>
</comment>
<dbReference type="InterPro" id="IPR027417">
    <property type="entry name" value="P-loop_NTPase"/>
</dbReference>
<gene>
    <name evidence="11" type="ORF">BDK89_0559</name>
</gene>
<keyword evidence="2" id="KW-0813">Transport</keyword>
<dbReference type="GO" id="GO:1903806">
    <property type="term" value="P:L-isoleucine import across plasma membrane"/>
    <property type="evidence" value="ECO:0007669"/>
    <property type="project" value="TreeGrafter"/>
</dbReference>
<evidence type="ECO:0000256" key="2">
    <source>
        <dbReference type="ARBA" id="ARBA00022448"/>
    </source>
</evidence>